<comment type="caution">
    <text evidence="1">The sequence shown here is derived from an EMBL/GenBank/DDBJ whole genome shotgun (WGS) entry which is preliminary data.</text>
</comment>
<sequence length="310" mass="34921">YLKIACDGLKKPMVDFLNNNNTSLDWIICDFATYWLGPIAVMHGVRTAYFSVFPALVLGFMGTPDAMCGGDKRTSVEDFVKRPNWVSFESEVRPSAFHVTRIMQSLTADDENVSDTYRLGTTIRGCDAVVVRSSFGFEPDWLNLLKELYGKPVIPIGLLPTTANDDNDDDDAANWLETKKWLDKYERGSVVYIAFGTETKPSQYELTQLAFGLELSGLPFYWVLIDQLEGLQLGKPLVLLPFMFDQGLIASYLVEKKMAYMVHREDADGSFTPESVADLLSLVMVKEDGKMYREKAKDMMSLFGNRDGQD</sequence>
<dbReference type="GO" id="GO:0035251">
    <property type="term" value="F:UDP-glucosyltransferase activity"/>
    <property type="evidence" value="ECO:0007669"/>
    <property type="project" value="InterPro"/>
</dbReference>
<proteinExistence type="predicted"/>
<name>A0AAD5GBZ4_AMBAR</name>
<evidence type="ECO:0000313" key="1">
    <source>
        <dbReference type="EMBL" id="KAI7735894.1"/>
    </source>
</evidence>
<protein>
    <submittedName>
        <fullName evidence="1">Uncharacterized protein</fullName>
    </submittedName>
</protein>
<dbReference type="PANTHER" id="PTHR48049:SF160">
    <property type="entry name" value="UDP-GLYCOSYLTRANSFERASE 91A1"/>
    <property type="match status" value="1"/>
</dbReference>
<dbReference type="SUPFAM" id="SSF53756">
    <property type="entry name" value="UDP-Glycosyltransferase/glycogen phosphorylase"/>
    <property type="match status" value="1"/>
</dbReference>
<accession>A0AAD5GBZ4</accession>
<dbReference type="InterPro" id="IPR050481">
    <property type="entry name" value="UDP-glycosyltransf_plant"/>
</dbReference>
<gene>
    <name evidence="1" type="ORF">M8C21_018961</name>
</gene>
<feature type="non-terminal residue" evidence="1">
    <location>
        <position position="310"/>
    </location>
</feature>
<reference evidence="1" key="1">
    <citation type="submission" date="2022-06" db="EMBL/GenBank/DDBJ databases">
        <title>Uncovering the hologenomic basis of an extraordinary plant invasion.</title>
        <authorList>
            <person name="Bieker V.C."/>
            <person name="Martin M.D."/>
            <person name="Gilbert T."/>
            <person name="Hodgins K."/>
            <person name="Battlay P."/>
            <person name="Petersen B."/>
            <person name="Wilson J."/>
        </authorList>
    </citation>
    <scope>NUCLEOTIDE SEQUENCE</scope>
    <source>
        <strain evidence="1">AA19_3_7</strain>
        <tissue evidence="1">Leaf</tissue>
    </source>
</reference>
<dbReference type="AlphaFoldDB" id="A0AAD5GBZ4"/>
<dbReference type="PANTHER" id="PTHR48049">
    <property type="entry name" value="GLYCOSYLTRANSFERASE"/>
    <property type="match status" value="1"/>
</dbReference>
<evidence type="ECO:0000313" key="2">
    <source>
        <dbReference type="Proteomes" id="UP001206925"/>
    </source>
</evidence>
<dbReference type="Gene3D" id="3.40.50.2000">
    <property type="entry name" value="Glycogen Phosphorylase B"/>
    <property type="match status" value="3"/>
</dbReference>
<keyword evidence="2" id="KW-1185">Reference proteome</keyword>
<dbReference type="Proteomes" id="UP001206925">
    <property type="component" value="Unassembled WGS sequence"/>
</dbReference>
<feature type="non-terminal residue" evidence="1">
    <location>
        <position position="1"/>
    </location>
</feature>
<dbReference type="EMBL" id="JAMZMK010009423">
    <property type="protein sequence ID" value="KAI7735894.1"/>
    <property type="molecule type" value="Genomic_DNA"/>
</dbReference>
<organism evidence="1 2">
    <name type="scientific">Ambrosia artemisiifolia</name>
    <name type="common">Common ragweed</name>
    <dbReference type="NCBI Taxonomy" id="4212"/>
    <lineage>
        <taxon>Eukaryota</taxon>
        <taxon>Viridiplantae</taxon>
        <taxon>Streptophyta</taxon>
        <taxon>Embryophyta</taxon>
        <taxon>Tracheophyta</taxon>
        <taxon>Spermatophyta</taxon>
        <taxon>Magnoliopsida</taxon>
        <taxon>eudicotyledons</taxon>
        <taxon>Gunneridae</taxon>
        <taxon>Pentapetalae</taxon>
        <taxon>asterids</taxon>
        <taxon>campanulids</taxon>
        <taxon>Asterales</taxon>
        <taxon>Asteraceae</taxon>
        <taxon>Asteroideae</taxon>
        <taxon>Heliantheae alliance</taxon>
        <taxon>Heliantheae</taxon>
        <taxon>Ambrosia</taxon>
    </lineage>
</organism>